<keyword evidence="4" id="KW-0812">Transmembrane</keyword>
<evidence type="ECO:0000256" key="3">
    <source>
        <dbReference type="SAM" id="MobiDB-lite"/>
    </source>
</evidence>
<feature type="compositionally biased region" description="Polar residues" evidence="3">
    <location>
        <begin position="1"/>
        <end position="10"/>
    </location>
</feature>
<dbReference type="InterPro" id="IPR031549">
    <property type="entry name" value="ASH"/>
</dbReference>
<keyword evidence="7" id="KW-1185">Reference proteome</keyword>
<dbReference type="InterPro" id="IPR013783">
    <property type="entry name" value="Ig-like_fold"/>
</dbReference>
<dbReference type="AlphaFoldDB" id="A0A6B0TF07"/>
<gene>
    <name evidence="6" type="ORF">GRX03_09150</name>
</gene>
<protein>
    <recommendedName>
        <fullName evidence="5">Abnormal spindle-like microcephaly-associated protein ASH domain-containing protein</fullName>
    </recommendedName>
</protein>
<feature type="region of interest" description="Disordered" evidence="3">
    <location>
        <begin position="1"/>
        <end position="23"/>
    </location>
</feature>
<evidence type="ECO:0000256" key="1">
    <source>
        <dbReference type="ARBA" id="ARBA00004496"/>
    </source>
</evidence>
<feature type="region of interest" description="Disordered" evidence="3">
    <location>
        <begin position="64"/>
        <end position="91"/>
    </location>
</feature>
<evidence type="ECO:0000313" key="7">
    <source>
        <dbReference type="Proteomes" id="UP000466535"/>
    </source>
</evidence>
<organism evidence="6 7">
    <name type="scientific">Halovenus carboxidivorans</name>
    <dbReference type="NCBI Taxonomy" id="2692199"/>
    <lineage>
        <taxon>Archaea</taxon>
        <taxon>Methanobacteriati</taxon>
        <taxon>Methanobacteriota</taxon>
        <taxon>Stenosarchaea group</taxon>
        <taxon>Halobacteria</taxon>
        <taxon>Halobacteriales</taxon>
        <taxon>Haloarculaceae</taxon>
        <taxon>Halovenus</taxon>
    </lineage>
</organism>
<keyword evidence="4" id="KW-1133">Transmembrane helix</keyword>
<keyword evidence="2" id="KW-0963">Cytoplasm</keyword>
<sequence length="674" mass="71427">MGSTRQTSGQPVPGDDGRVAGAAGKRTSDLGRFWWAAAAAVLVVGLLATVPVATAEATQATAAQQDGTTEFNATSGSGELRIGGDDGQTIDIEPGDIVIEGEASDGTWESTDVDFSGVGGSIGAEITAPNGLEGEYDPENDRFTLEGELLVSVGLTGDQFRFRLVAESERSETDLTEDGGRAVVADDTFTVNETGTEVIDERLGLPATEPGENSIRAPFNIETPGSNESEEETEPAELSVTPESVEFESITEGETATRTVTIANEGGEPLRLRRAELRQWPGELRVGAELPIELAPGEQRELTVTFAPERPGVRTTTLLLVGENPSVRETVPVASGRVEAEVTVEENRTRVDASVQDARANESINIAVPDDTDTDEDDEFETEEFGITPAENTDVTVDIETSNQSLEDTPETDAGFTPNAAQLGNISVETNLSPDETERVEITTRINRSRLEELDTDPGNVTMYRFNESQDRWRPQRTEVIDRTEETIQVRAIADHASEWTAAAARPEFEITDSNVNVDVATVEETVTINVFVENTGGTEGTYVADLLLNGEVVDSKESVIAKGGEALFDFERSFDQPGTYEVQVNDQRITEIEVTEAGGTETDPGDGSATDGDSGTDGEGGTDGGSAETEDTETNGTDGGDGTASSDGLGPGFGVLAGVTAVLVTALAARRRS</sequence>
<evidence type="ECO:0000256" key="4">
    <source>
        <dbReference type="SAM" id="Phobius"/>
    </source>
</evidence>
<feature type="region of interest" description="Disordered" evidence="3">
    <location>
        <begin position="206"/>
        <end position="238"/>
    </location>
</feature>
<feature type="compositionally biased region" description="Gly residues" evidence="3">
    <location>
        <begin position="616"/>
        <end position="625"/>
    </location>
</feature>
<comment type="caution">
    <text evidence="6">The sequence shown here is derived from an EMBL/GenBank/DDBJ whole genome shotgun (WGS) entry which is preliminary data.</text>
</comment>
<feature type="domain" description="Abnormal spindle-like microcephaly-associated protein ASH" evidence="5">
    <location>
        <begin position="240"/>
        <end position="323"/>
    </location>
</feature>
<dbReference type="OrthoDB" id="3327at2157"/>
<dbReference type="EMBL" id="WUUT01000003">
    <property type="protein sequence ID" value="MXR51769.1"/>
    <property type="molecule type" value="Genomic_DNA"/>
</dbReference>
<dbReference type="GO" id="GO:0005737">
    <property type="term" value="C:cytoplasm"/>
    <property type="evidence" value="ECO:0007669"/>
    <property type="project" value="UniProtKB-SubCell"/>
</dbReference>
<accession>A0A6B0TF07</accession>
<dbReference type="RefSeq" id="WP_159763900.1">
    <property type="nucleotide sequence ID" value="NZ_WUUT01000003.1"/>
</dbReference>
<comment type="subcellular location">
    <subcellularLocation>
        <location evidence="1">Cytoplasm</location>
    </subcellularLocation>
</comment>
<reference evidence="6 7" key="1">
    <citation type="submission" date="2019-12" db="EMBL/GenBank/DDBJ databases">
        <title>Isolation and characterization of three novel carbon monoxide-oxidizing members of Halobacteria from salione crusts and soils.</title>
        <authorList>
            <person name="Myers M.R."/>
            <person name="King G.M."/>
        </authorList>
    </citation>
    <scope>NUCLEOTIDE SEQUENCE [LARGE SCALE GENOMIC DNA]</scope>
    <source>
        <strain evidence="6 7">WSH3</strain>
    </source>
</reference>
<dbReference type="Pfam" id="PF15780">
    <property type="entry name" value="ASH"/>
    <property type="match status" value="1"/>
</dbReference>
<name>A0A6B0TF07_9EURY</name>
<evidence type="ECO:0000256" key="2">
    <source>
        <dbReference type="ARBA" id="ARBA00022490"/>
    </source>
</evidence>
<keyword evidence="4" id="KW-0472">Membrane</keyword>
<feature type="transmembrane region" description="Helical" evidence="4">
    <location>
        <begin position="33"/>
        <end position="53"/>
    </location>
</feature>
<dbReference type="Proteomes" id="UP000466535">
    <property type="component" value="Unassembled WGS sequence"/>
</dbReference>
<feature type="region of interest" description="Disordered" evidence="3">
    <location>
        <begin position="596"/>
        <end position="653"/>
    </location>
</feature>
<evidence type="ECO:0000259" key="5">
    <source>
        <dbReference type="Pfam" id="PF15780"/>
    </source>
</evidence>
<evidence type="ECO:0000313" key="6">
    <source>
        <dbReference type="EMBL" id="MXR51769.1"/>
    </source>
</evidence>
<dbReference type="Gene3D" id="2.60.40.10">
    <property type="entry name" value="Immunoglobulins"/>
    <property type="match status" value="2"/>
</dbReference>
<proteinExistence type="predicted"/>